<reference evidence="1" key="1">
    <citation type="journal article" date="2023" name="Plant J.">
        <title>The genome of the king protea, Protea cynaroides.</title>
        <authorList>
            <person name="Chang J."/>
            <person name="Duong T.A."/>
            <person name="Schoeman C."/>
            <person name="Ma X."/>
            <person name="Roodt D."/>
            <person name="Barker N."/>
            <person name="Li Z."/>
            <person name="Van de Peer Y."/>
            <person name="Mizrachi E."/>
        </authorList>
    </citation>
    <scope>NUCLEOTIDE SEQUENCE</scope>
    <source>
        <tissue evidence="1">Young leaves</tissue>
    </source>
</reference>
<dbReference type="AlphaFoldDB" id="A0A9Q0QSZ8"/>
<gene>
    <name evidence="1" type="ORF">NE237_003718</name>
</gene>
<evidence type="ECO:0000313" key="1">
    <source>
        <dbReference type="EMBL" id="KAJ4970619.1"/>
    </source>
</evidence>
<dbReference type="Proteomes" id="UP001141806">
    <property type="component" value="Unassembled WGS sequence"/>
</dbReference>
<organism evidence="1 2">
    <name type="scientific">Protea cynaroides</name>
    <dbReference type="NCBI Taxonomy" id="273540"/>
    <lineage>
        <taxon>Eukaryota</taxon>
        <taxon>Viridiplantae</taxon>
        <taxon>Streptophyta</taxon>
        <taxon>Embryophyta</taxon>
        <taxon>Tracheophyta</taxon>
        <taxon>Spermatophyta</taxon>
        <taxon>Magnoliopsida</taxon>
        <taxon>Proteales</taxon>
        <taxon>Proteaceae</taxon>
        <taxon>Protea</taxon>
    </lineage>
</organism>
<sequence>MDYSSSENGFIPSSSYHNNQQTAIFNRGARWTERFIKCFYFISFGGSKWTSSAYGYSNIGYQHGYNYPQQITSSYSDKGEYMNIPGALHQPLISIQNAGSAIYTSTNYNAADYQTTGGYPSNECTLFLSSAFTLLQILMVLKVLVL</sequence>
<protein>
    <submittedName>
        <fullName evidence="1">Uncharacterized protein</fullName>
    </submittedName>
</protein>
<accession>A0A9Q0QSZ8</accession>
<name>A0A9Q0QSZ8_9MAGN</name>
<proteinExistence type="predicted"/>
<evidence type="ECO:0000313" key="2">
    <source>
        <dbReference type="Proteomes" id="UP001141806"/>
    </source>
</evidence>
<dbReference type="EMBL" id="JAMYWD010000005">
    <property type="protein sequence ID" value="KAJ4970619.1"/>
    <property type="molecule type" value="Genomic_DNA"/>
</dbReference>
<comment type="caution">
    <text evidence="1">The sequence shown here is derived from an EMBL/GenBank/DDBJ whole genome shotgun (WGS) entry which is preliminary data.</text>
</comment>
<keyword evidence="2" id="KW-1185">Reference proteome</keyword>